<dbReference type="PRINTS" id="PR01491">
    <property type="entry name" value="KVCHANNEL"/>
</dbReference>
<dbReference type="GO" id="GO:0005249">
    <property type="term" value="F:voltage-gated potassium channel activity"/>
    <property type="evidence" value="ECO:0007669"/>
    <property type="project" value="InterPro"/>
</dbReference>
<dbReference type="PANTHER" id="PTHR11537">
    <property type="entry name" value="VOLTAGE-GATED POTASSIUM CHANNEL"/>
    <property type="match status" value="1"/>
</dbReference>
<feature type="transmembrane region" description="Helical" evidence="13">
    <location>
        <begin position="428"/>
        <end position="446"/>
    </location>
</feature>
<keyword evidence="3" id="KW-0633">Potassium transport</keyword>
<accession>A0AAD9KH52</accession>
<dbReference type="InterPro" id="IPR003974">
    <property type="entry name" value="K_chnl_volt-dep_Kv3"/>
</dbReference>
<protein>
    <recommendedName>
        <fullName evidence="14">BTB domain-containing protein</fullName>
    </recommendedName>
</protein>
<reference evidence="15" key="1">
    <citation type="journal article" date="2023" name="Mol. Biol. Evol.">
        <title>Third-Generation Sequencing Reveals the Adaptive Role of the Epigenome in Three Deep-Sea Polychaetes.</title>
        <authorList>
            <person name="Perez M."/>
            <person name="Aroh O."/>
            <person name="Sun Y."/>
            <person name="Lan Y."/>
            <person name="Juniper S.K."/>
            <person name="Young C.R."/>
            <person name="Angers B."/>
            <person name="Qian P.Y."/>
        </authorList>
    </citation>
    <scope>NUCLEOTIDE SEQUENCE</scope>
    <source>
        <strain evidence="15">P08H-3</strain>
    </source>
</reference>
<dbReference type="AlphaFoldDB" id="A0AAD9KH52"/>
<evidence type="ECO:0000256" key="5">
    <source>
        <dbReference type="ARBA" id="ARBA00022826"/>
    </source>
</evidence>
<dbReference type="Pfam" id="PF00520">
    <property type="entry name" value="Ion_trans"/>
    <property type="match status" value="1"/>
</dbReference>
<gene>
    <name evidence="15" type="ORF">LSH36_3g32043</name>
</gene>
<dbReference type="EMBL" id="JAODUP010000003">
    <property type="protein sequence ID" value="KAK2170443.1"/>
    <property type="molecule type" value="Genomic_DNA"/>
</dbReference>
<proteinExistence type="inferred from homology"/>
<evidence type="ECO:0000256" key="11">
    <source>
        <dbReference type="ARBA" id="ARBA00023303"/>
    </source>
</evidence>
<comment type="subcellular location">
    <subcellularLocation>
        <location evidence="1">Membrane</location>
        <topology evidence="1">Multi-pass membrane protein</topology>
    </subcellularLocation>
</comment>
<name>A0AAD9KH52_9ANNE</name>
<keyword evidence="7" id="KW-0630">Potassium</keyword>
<dbReference type="PRINTS" id="PR01498">
    <property type="entry name" value="SHAWCHANNEL"/>
</dbReference>
<dbReference type="PRINTS" id="PR00169">
    <property type="entry name" value="KCHANNEL"/>
</dbReference>
<evidence type="ECO:0000256" key="12">
    <source>
        <dbReference type="ARBA" id="ARBA00061303"/>
    </source>
</evidence>
<dbReference type="Gene3D" id="1.20.120.350">
    <property type="entry name" value="Voltage-gated potassium channels. Chain C"/>
    <property type="match status" value="1"/>
</dbReference>
<evidence type="ECO:0000256" key="4">
    <source>
        <dbReference type="ARBA" id="ARBA00022692"/>
    </source>
</evidence>
<keyword evidence="10 13" id="KW-0472">Membrane</keyword>
<dbReference type="Proteomes" id="UP001208570">
    <property type="component" value="Unassembled WGS sequence"/>
</dbReference>
<comment type="similarity">
    <text evidence="12">Belongs to the potassium channel family. C (Shaw) (TC 1.A.1.2) subfamily. Shaw sub-subfamily.</text>
</comment>
<dbReference type="GO" id="GO:0051260">
    <property type="term" value="P:protein homooligomerization"/>
    <property type="evidence" value="ECO:0007669"/>
    <property type="project" value="InterPro"/>
</dbReference>
<dbReference type="InterPro" id="IPR027359">
    <property type="entry name" value="Volt_channel_dom_sf"/>
</dbReference>
<dbReference type="FunFam" id="1.10.287.70:FF:000002">
    <property type="entry name" value="Potassium voltage-gated channel subfamily a member"/>
    <property type="match status" value="1"/>
</dbReference>
<dbReference type="InterPro" id="IPR003131">
    <property type="entry name" value="T1-type_BTB"/>
</dbReference>
<evidence type="ECO:0000256" key="8">
    <source>
        <dbReference type="ARBA" id="ARBA00022989"/>
    </source>
</evidence>
<keyword evidence="5" id="KW-0631">Potassium channel</keyword>
<evidence type="ECO:0000256" key="9">
    <source>
        <dbReference type="ARBA" id="ARBA00023065"/>
    </source>
</evidence>
<evidence type="ECO:0000256" key="2">
    <source>
        <dbReference type="ARBA" id="ARBA00022448"/>
    </source>
</evidence>
<evidence type="ECO:0000256" key="13">
    <source>
        <dbReference type="SAM" id="Phobius"/>
    </source>
</evidence>
<dbReference type="GO" id="GO:0008076">
    <property type="term" value="C:voltage-gated potassium channel complex"/>
    <property type="evidence" value="ECO:0007669"/>
    <property type="project" value="InterPro"/>
</dbReference>
<sequence length="520" mass="61080">MDSSMLSFCSLCYGIFLDSYLSGITSRLANVPHPNQGDEESGLRMDQPGIEDIINTVIINVGGVSHEVMARTLKRIPNTRLAQLHESDIHFRSEKGEYYFDRHPGIFSAILNYYRTGELHMPHDICGSAFKMELEFWQVNESDIQECCWIRYNVDKDTKRMLEFLSLKEQKDNELPKGTTRSSWQRTRDKAWRFLEYPLSSRVAKVYASTSFIMVLLSIFVFCAETHPAFKIDMTDKDYAYYYGISLSELYLDWYGTNQTDIEKIDFMEHPRRSDNDTEFTEDDELMVPHPVLTTIDRVLVIFFTLDLIMRFVFCPRKRRFFTNGLNISDLLSVLPFYIERIVEVIYIQEKYSRTVVDALFVLKILRIFRMMRLLRHYKGLQVLVLTLTHSWKEIILLTVFLFVSIVIFSSLIYFANKDANFSSIPKCFWWAVVTMTTVGYGDVYPTTNLGYLVGSFCTMTGVLVIGFTVPTLVNNFLLFYNHVEYRKEFVRHAEYRKEFEKRDRKPLRVPGIQVRTHRR</sequence>
<dbReference type="Gene3D" id="1.10.287.70">
    <property type="match status" value="1"/>
</dbReference>
<keyword evidence="4 13" id="KW-0812">Transmembrane</keyword>
<dbReference type="SUPFAM" id="SSF81324">
    <property type="entry name" value="Voltage-gated potassium channels"/>
    <property type="match status" value="1"/>
</dbReference>
<evidence type="ECO:0000256" key="7">
    <source>
        <dbReference type="ARBA" id="ARBA00022958"/>
    </source>
</evidence>
<dbReference type="Pfam" id="PF02214">
    <property type="entry name" value="BTB_2"/>
    <property type="match status" value="1"/>
</dbReference>
<evidence type="ECO:0000256" key="10">
    <source>
        <dbReference type="ARBA" id="ARBA00023136"/>
    </source>
</evidence>
<keyword evidence="16" id="KW-1185">Reference proteome</keyword>
<evidence type="ECO:0000313" key="16">
    <source>
        <dbReference type="Proteomes" id="UP001208570"/>
    </source>
</evidence>
<evidence type="ECO:0000313" key="15">
    <source>
        <dbReference type="EMBL" id="KAK2170443.1"/>
    </source>
</evidence>
<dbReference type="InterPro" id="IPR003968">
    <property type="entry name" value="K_chnl_volt-dep_Kv"/>
</dbReference>
<organism evidence="15 16">
    <name type="scientific">Paralvinella palmiformis</name>
    <dbReference type="NCBI Taxonomy" id="53620"/>
    <lineage>
        <taxon>Eukaryota</taxon>
        <taxon>Metazoa</taxon>
        <taxon>Spiralia</taxon>
        <taxon>Lophotrochozoa</taxon>
        <taxon>Annelida</taxon>
        <taxon>Polychaeta</taxon>
        <taxon>Sedentaria</taxon>
        <taxon>Canalipalpata</taxon>
        <taxon>Terebellida</taxon>
        <taxon>Terebelliformia</taxon>
        <taxon>Alvinellidae</taxon>
        <taxon>Paralvinella</taxon>
    </lineage>
</organism>
<keyword evidence="9" id="KW-0406">Ion transport</keyword>
<feature type="transmembrane region" description="Helical" evidence="13">
    <location>
        <begin position="452"/>
        <end position="478"/>
    </location>
</feature>
<evidence type="ECO:0000256" key="3">
    <source>
        <dbReference type="ARBA" id="ARBA00022538"/>
    </source>
</evidence>
<dbReference type="InterPro" id="IPR005821">
    <property type="entry name" value="Ion_trans_dom"/>
</dbReference>
<keyword evidence="11" id="KW-0407">Ion channel</keyword>
<feature type="transmembrane region" description="Helical" evidence="13">
    <location>
        <begin position="395"/>
        <end position="416"/>
    </location>
</feature>
<dbReference type="SMART" id="SM00225">
    <property type="entry name" value="BTB"/>
    <property type="match status" value="1"/>
</dbReference>
<keyword evidence="8 13" id="KW-1133">Transmembrane helix</keyword>
<dbReference type="SUPFAM" id="SSF54695">
    <property type="entry name" value="POZ domain"/>
    <property type="match status" value="1"/>
</dbReference>
<dbReference type="PANTHER" id="PTHR11537:SF254">
    <property type="entry name" value="POTASSIUM VOLTAGE-GATED CHANNEL PROTEIN SHAB"/>
    <property type="match status" value="1"/>
</dbReference>
<dbReference type="InterPro" id="IPR000210">
    <property type="entry name" value="BTB/POZ_dom"/>
</dbReference>
<dbReference type="InterPro" id="IPR028325">
    <property type="entry name" value="VG_K_chnl"/>
</dbReference>
<evidence type="ECO:0000256" key="1">
    <source>
        <dbReference type="ARBA" id="ARBA00004141"/>
    </source>
</evidence>
<evidence type="ECO:0000256" key="6">
    <source>
        <dbReference type="ARBA" id="ARBA00022882"/>
    </source>
</evidence>
<dbReference type="GO" id="GO:0001508">
    <property type="term" value="P:action potential"/>
    <property type="evidence" value="ECO:0007669"/>
    <property type="project" value="TreeGrafter"/>
</dbReference>
<dbReference type="Gene3D" id="3.30.710.10">
    <property type="entry name" value="Potassium Channel Kv1.1, Chain A"/>
    <property type="match status" value="1"/>
</dbReference>
<dbReference type="InterPro" id="IPR011333">
    <property type="entry name" value="SKP1/BTB/POZ_sf"/>
</dbReference>
<dbReference type="FunFam" id="3.30.710.10:FF:000020">
    <property type="entry name" value="Potassium voltage-gated channel protein Shaw"/>
    <property type="match status" value="1"/>
</dbReference>
<feature type="domain" description="BTB" evidence="14">
    <location>
        <begin position="55"/>
        <end position="154"/>
    </location>
</feature>
<keyword evidence="6" id="KW-0851">Voltage-gated channel</keyword>
<keyword evidence="2" id="KW-0813">Transport</keyword>
<evidence type="ECO:0000259" key="14">
    <source>
        <dbReference type="SMART" id="SM00225"/>
    </source>
</evidence>
<comment type="caution">
    <text evidence="15">The sequence shown here is derived from an EMBL/GenBank/DDBJ whole genome shotgun (WGS) entry which is preliminary data.</text>
</comment>